<feature type="coiled-coil region" evidence="14">
    <location>
        <begin position="356"/>
        <end position="383"/>
    </location>
</feature>
<evidence type="ECO:0000256" key="3">
    <source>
        <dbReference type="ARBA" id="ARBA00022475"/>
    </source>
</evidence>
<dbReference type="eggNOG" id="COG0760">
    <property type="taxonomic scope" value="Bacteria"/>
</dbReference>
<evidence type="ECO:0000256" key="8">
    <source>
        <dbReference type="ARBA" id="ARBA00023186"/>
    </source>
</evidence>
<gene>
    <name evidence="16" type="ORF">QWE_22146</name>
</gene>
<evidence type="ECO:0000256" key="6">
    <source>
        <dbReference type="ARBA" id="ARBA00022989"/>
    </source>
</evidence>
<comment type="caution">
    <text evidence="16">The sequence shown here is derived from an EMBL/GenBank/DDBJ whole genome shotgun (WGS) entry which is preliminary data.</text>
</comment>
<evidence type="ECO:0000256" key="12">
    <source>
        <dbReference type="ARBA" id="ARBA00040743"/>
    </source>
</evidence>
<keyword evidence="6" id="KW-1133">Transmembrane helix</keyword>
<evidence type="ECO:0000256" key="2">
    <source>
        <dbReference type="ARBA" id="ARBA00018370"/>
    </source>
</evidence>
<accession>K2QQ14</accession>
<dbReference type="Pfam" id="PF13624">
    <property type="entry name" value="SurA_N_3"/>
    <property type="match status" value="1"/>
</dbReference>
<evidence type="ECO:0000256" key="10">
    <source>
        <dbReference type="ARBA" id="ARBA00031484"/>
    </source>
</evidence>
<dbReference type="AlphaFoldDB" id="K2QQ14"/>
<keyword evidence="7" id="KW-0472">Membrane</keyword>
<dbReference type="EMBL" id="ALJF01000023">
    <property type="protein sequence ID" value="EKF57087.1"/>
    <property type="molecule type" value="Genomic_DNA"/>
</dbReference>
<dbReference type="GO" id="GO:0005886">
    <property type="term" value="C:plasma membrane"/>
    <property type="evidence" value="ECO:0007669"/>
    <property type="project" value="UniProtKB-SubCell"/>
</dbReference>
<dbReference type="InterPro" id="IPR046357">
    <property type="entry name" value="PPIase_dom_sf"/>
</dbReference>
<evidence type="ECO:0000256" key="13">
    <source>
        <dbReference type="ARBA" id="ARBA00042775"/>
    </source>
</evidence>
<evidence type="ECO:0000256" key="5">
    <source>
        <dbReference type="ARBA" id="ARBA00022692"/>
    </source>
</evidence>
<keyword evidence="3" id="KW-1003">Cell membrane</keyword>
<dbReference type="InterPro" id="IPR052029">
    <property type="entry name" value="PpiD_chaperone"/>
</dbReference>
<dbReference type="OrthoDB" id="9768393at2"/>
<keyword evidence="8" id="KW-0143">Chaperone</keyword>
<evidence type="ECO:0000313" key="17">
    <source>
        <dbReference type="Proteomes" id="UP000007123"/>
    </source>
</evidence>
<evidence type="ECO:0000256" key="11">
    <source>
        <dbReference type="ARBA" id="ARBA00038408"/>
    </source>
</evidence>
<reference evidence="16 17" key="1">
    <citation type="journal article" date="2012" name="J. Bacteriol.">
        <title>Draft Genome Sequence of Agrobacterium albertimagni Strain AOL15.</title>
        <authorList>
            <person name="Trimble W.L."/>
            <person name="Phung le T."/>
            <person name="Meyer F."/>
            <person name="Gilbert J.A."/>
            <person name="Silver S."/>
        </authorList>
    </citation>
    <scope>NUCLEOTIDE SEQUENCE [LARGE SCALE GENOMIC DNA]</scope>
    <source>
        <strain evidence="16 17">AOL15</strain>
    </source>
</reference>
<dbReference type="SUPFAM" id="SSF54534">
    <property type="entry name" value="FKBP-like"/>
    <property type="match status" value="1"/>
</dbReference>
<keyword evidence="16" id="KW-0413">Isomerase</keyword>
<dbReference type="STRING" id="1156935.QWE_22146"/>
<dbReference type="PATRIC" id="fig|1156935.5.peg.4508"/>
<keyword evidence="5" id="KW-0812">Transmembrane</keyword>
<name>K2QQ14_9HYPH</name>
<dbReference type="Pfam" id="PF13145">
    <property type="entry name" value="Rotamase_2"/>
    <property type="match status" value="1"/>
</dbReference>
<keyword evidence="4" id="KW-0997">Cell inner membrane</keyword>
<keyword evidence="17" id="KW-1185">Reference proteome</keyword>
<proteinExistence type="inferred from homology"/>
<dbReference type="GO" id="GO:0003755">
    <property type="term" value="F:peptidyl-prolyl cis-trans isomerase activity"/>
    <property type="evidence" value="ECO:0007669"/>
    <property type="project" value="InterPro"/>
</dbReference>
<feature type="domain" description="PpiC" evidence="15">
    <location>
        <begin position="247"/>
        <end position="368"/>
    </location>
</feature>
<comment type="similarity">
    <text evidence="11">Belongs to the PpiD chaperone family.</text>
</comment>
<sequence length="629" mass="68168">MLVFLRKASRTLFAKILLLLLVLSFGVWGVSASLFSNTSDTVVAVGDQSVSSADFAFAYQRQVADMSNRFGMQLTTEQARAFGIESQVFSQLAAGAALDQLAADMNLGLSQDRLAQLIADDPAFKNSAGSFDRALFSSRLRNAGLREDDYIEERSKVAIRSQIVDATADGFVAPKVLIDAIKAYRYENRDINYILLTNANIELIKAPDDATLAAWFETTKSGYRAPEYRSFNYVKLEPSDIADKASITDEQIREDYERRKSSYEIAGTRTIEQLSFENREMAEAAVEELQSGTSFDQLVTDQGKTAGDVLLGEFTRDRLPDPALAEAAFAVTAEGGTTDVVDGALGPVILRVTNIKEGRTQSLDEVKEEIREALAEQAAIADLTSVHDQFEDLRAGGSTLKEAADQLRLQTVTVTDIDRRGLDSRETEVAGIPERDKLLADVFRTEIGVEALPVTMGNNGFIWFDVTDIKAERDRELAEVREKAIADWTAEQQRIALGAKAESLRQRVADGGTLEEVAAELGLAVESKAGVTRRTEDAVLGPTAITAAFSGPQGTVATASGGDPSTQILLTVTAVRDQPTGGVPLNEDEQIAQVANSAGDDILDQMVGQLQSEYGVTINQALAQQAIVR</sequence>
<evidence type="ECO:0000256" key="4">
    <source>
        <dbReference type="ARBA" id="ARBA00022519"/>
    </source>
</evidence>
<dbReference type="PANTHER" id="PTHR47529">
    <property type="entry name" value="PEPTIDYL-PROLYL CIS-TRANS ISOMERASE D"/>
    <property type="match status" value="1"/>
</dbReference>
<comment type="subcellular location">
    <subcellularLocation>
        <location evidence="1">Cell inner membrane</location>
        <topology evidence="1">Single-pass type II membrane protein</topology>
        <orientation evidence="1">Periplasmic side</orientation>
    </subcellularLocation>
</comment>
<evidence type="ECO:0000256" key="1">
    <source>
        <dbReference type="ARBA" id="ARBA00004382"/>
    </source>
</evidence>
<dbReference type="RefSeq" id="WP_006728414.1">
    <property type="nucleotide sequence ID" value="NZ_ALJF01000023.1"/>
</dbReference>
<dbReference type="InterPro" id="IPR027304">
    <property type="entry name" value="Trigger_fact/SurA_dom_sf"/>
</dbReference>
<evidence type="ECO:0000259" key="15">
    <source>
        <dbReference type="Pfam" id="PF13145"/>
    </source>
</evidence>
<dbReference type="Gene3D" id="3.10.50.40">
    <property type="match status" value="1"/>
</dbReference>
<dbReference type="PANTHER" id="PTHR47529:SF1">
    <property type="entry name" value="PERIPLASMIC CHAPERONE PPID"/>
    <property type="match status" value="1"/>
</dbReference>
<dbReference type="InterPro" id="IPR000297">
    <property type="entry name" value="PPIase_PpiC"/>
</dbReference>
<keyword evidence="14" id="KW-0175">Coiled coil</keyword>
<dbReference type="Proteomes" id="UP000007123">
    <property type="component" value="Unassembled WGS sequence"/>
</dbReference>
<evidence type="ECO:0000256" key="9">
    <source>
        <dbReference type="ARBA" id="ARBA00030642"/>
    </source>
</evidence>
<evidence type="ECO:0000256" key="7">
    <source>
        <dbReference type="ARBA" id="ARBA00023136"/>
    </source>
</evidence>
<dbReference type="SUPFAM" id="SSF109998">
    <property type="entry name" value="Triger factor/SurA peptide-binding domain-like"/>
    <property type="match status" value="1"/>
</dbReference>
<evidence type="ECO:0000256" key="14">
    <source>
        <dbReference type="SAM" id="Coils"/>
    </source>
</evidence>
<protein>
    <recommendedName>
        <fullName evidence="2">Parvulin-like PPIase</fullName>
    </recommendedName>
    <alternativeName>
        <fullName evidence="9">Peptidyl-prolyl cis-trans isomerase plp</fullName>
    </alternativeName>
    <alternativeName>
        <fullName evidence="12">Periplasmic chaperone PpiD</fullName>
    </alternativeName>
    <alternativeName>
        <fullName evidence="13">Periplasmic folding chaperone</fullName>
    </alternativeName>
    <alternativeName>
        <fullName evidence="10">Rotamase plp</fullName>
    </alternativeName>
</protein>
<organism evidence="16 17">
    <name type="scientific">Agrobacterium albertimagni AOL15</name>
    <dbReference type="NCBI Taxonomy" id="1156935"/>
    <lineage>
        <taxon>Bacteria</taxon>
        <taxon>Pseudomonadati</taxon>
        <taxon>Pseudomonadota</taxon>
        <taxon>Alphaproteobacteria</taxon>
        <taxon>Hyphomicrobiales</taxon>
        <taxon>Rhizobiaceae</taxon>
        <taxon>Rhizobium/Agrobacterium group</taxon>
        <taxon>Agrobacterium</taxon>
    </lineage>
</organism>
<evidence type="ECO:0000313" key="16">
    <source>
        <dbReference type="EMBL" id="EKF57087.1"/>
    </source>
</evidence>